<gene>
    <name evidence="2" type="ORF">I7I52_04487</name>
</gene>
<organism evidence="2 3">
    <name type="scientific">Ajellomyces capsulatus</name>
    <name type="common">Darling's disease fungus</name>
    <name type="synonym">Histoplasma capsulatum</name>
    <dbReference type="NCBI Taxonomy" id="5037"/>
    <lineage>
        <taxon>Eukaryota</taxon>
        <taxon>Fungi</taxon>
        <taxon>Dikarya</taxon>
        <taxon>Ascomycota</taxon>
        <taxon>Pezizomycotina</taxon>
        <taxon>Eurotiomycetes</taxon>
        <taxon>Eurotiomycetidae</taxon>
        <taxon>Onygenales</taxon>
        <taxon>Ajellomycetaceae</taxon>
        <taxon>Histoplasma</taxon>
    </lineage>
</organism>
<reference evidence="2 3" key="1">
    <citation type="submission" date="2021-01" db="EMBL/GenBank/DDBJ databases">
        <title>Chromosome-level genome assembly of a human fungal pathogen reveals clustering of transcriptionally co-regulated genes.</title>
        <authorList>
            <person name="Voorhies M."/>
            <person name="Cohen S."/>
            <person name="Shea T.P."/>
            <person name="Petrus S."/>
            <person name="Munoz J.F."/>
            <person name="Poplawski S."/>
            <person name="Goldman W.E."/>
            <person name="Michael T."/>
            <person name="Cuomo C.A."/>
            <person name="Sil A."/>
            <person name="Beyhan S."/>
        </authorList>
    </citation>
    <scope>NUCLEOTIDE SEQUENCE [LARGE SCALE GENOMIC DNA]</scope>
    <source>
        <strain evidence="2 3">G184AR</strain>
    </source>
</reference>
<keyword evidence="1" id="KW-0812">Transmembrane</keyword>
<feature type="transmembrane region" description="Helical" evidence="1">
    <location>
        <begin position="28"/>
        <end position="46"/>
    </location>
</feature>
<dbReference type="Proteomes" id="UP000670092">
    <property type="component" value="Unassembled WGS sequence"/>
</dbReference>
<keyword evidence="1" id="KW-1133">Transmembrane helix</keyword>
<evidence type="ECO:0000256" key="1">
    <source>
        <dbReference type="SAM" id="Phobius"/>
    </source>
</evidence>
<name>A0A8H7YL47_AJECA</name>
<dbReference type="AlphaFoldDB" id="A0A8H7YL47"/>
<evidence type="ECO:0000313" key="2">
    <source>
        <dbReference type="EMBL" id="KAG5293241.1"/>
    </source>
</evidence>
<evidence type="ECO:0000313" key="3">
    <source>
        <dbReference type="Proteomes" id="UP000670092"/>
    </source>
</evidence>
<protein>
    <submittedName>
        <fullName evidence="2">Uncharacterized protein</fullName>
    </submittedName>
</protein>
<dbReference type="EMBL" id="JAEVHI010000004">
    <property type="protein sequence ID" value="KAG5293241.1"/>
    <property type="molecule type" value="Genomic_DNA"/>
</dbReference>
<dbReference type="VEuPathDB" id="FungiDB:I7I52_04487"/>
<keyword evidence="1" id="KW-0472">Membrane</keyword>
<proteinExistence type="predicted"/>
<sequence length="64" mass="7229">MNCGFNVSSTLLASTIFCFFYPYGFNTNIQHCFSLLVLLVGIINVGREKRKDTLNHVQLSSLRS</sequence>
<comment type="caution">
    <text evidence="2">The sequence shown here is derived from an EMBL/GenBank/DDBJ whole genome shotgun (WGS) entry which is preliminary data.</text>
</comment>
<accession>A0A8H7YL47</accession>